<dbReference type="GeneID" id="90524030"/>
<proteinExistence type="predicted"/>
<sequence>MDFSDYKTRSRLTEASNAGYSARLDRKPITSCPFDEGTDEAKAFQHYWGRADQDEHRRQGRAA</sequence>
<evidence type="ECO:0000313" key="1">
    <source>
        <dbReference type="EMBL" id="OWR25641.1"/>
    </source>
</evidence>
<name>A0A246KQJ7_9GAMM</name>
<accession>A0A246KQJ7</accession>
<reference evidence="1 2" key="1">
    <citation type="submission" date="2017-06" db="EMBL/GenBank/DDBJ databases">
        <authorList>
            <person name="Kim H.J."/>
            <person name="Triplett B.A."/>
        </authorList>
    </citation>
    <scope>NUCLEOTIDE SEQUENCE [LARGE SCALE GENOMIC DNA]</scope>
    <source>
        <strain evidence="1 2">S18795</strain>
    </source>
</reference>
<gene>
    <name evidence="1" type="ORF">CEE55_22430</name>
</gene>
<dbReference type="RefSeq" id="WP_019658933.1">
    <property type="nucleotide sequence ID" value="NZ_NIXP01000157.1"/>
</dbReference>
<dbReference type="AlphaFoldDB" id="A0A246KQJ7"/>
<protein>
    <recommendedName>
        <fullName evidence="3">Ribosome modulation factor</fullName>
    </recommendedName>
</protein>
<dbReference type="Proteomes" id="UP000197904">
    <property type="component" value="Unassembled WGS sequence"/>
</dbReference>
<comment type="caution">
    <text evidence="1">The sequence shown here is derived from an EMBL/GenBank/DDBJ whole genome shotgun (WGS) entry which is preliminary data.</text>
</comment>
<organism evidence="1 2">
    <name type="scientific">Stenotrophomonas pavanii</name>
    <dbReference type="NCBI Taxonomy" id="487698"/>
    <lineage>
        <taxon>Bacteria</taxon>
        <taxon>Pseudomonadati</taxon>
        <taxon>Pseudomonadota</taxon>
        <taxon>Gammaproteobacteria</taxon>
        <taxon>Lysobacterales</taxon>
        <taxon>Lysobacteraceae</taxon>
        <taxon>Stenotrophomonas</taxon>
    </lineage>
</organism>
<dbReference type="EMBL" id="NIXP01000157">
    <property type="protein sequence ID" value="OWR25641.1"/>
    <property type="molecule type" value="Genomic_DNA"/>
</dbReference>
<evidence type="ECO:0008006" key="3">
    <source>
        <dbReference type="Google" id="ProtNLM"/>
    </source>
</evidence>
<evidence type="ECO:0000313" key="2">
    <source>
        <dbReference type="Proteomes" id="UP000197904"/>
    </source>
</evidence>